<dbReference type="Proteomes" id="UP000037035">
    <property type="component" value="Unassembled WGS sequence"/>
</dbReference>
<organism evidence="1 2">
    <name type="scientific">Puccinia sorghi</name>
    <dbReference type="NCBI Taxonomy" id="27349"/>
    <lineage>
        <taxon>Eukaryota</taxon>
        <taxon>Fungi</taxon>
        <taxon>Dikarya</taxon>
        <taxon>Basidiomycota</taxon>
        <taxon>Pucciniomycotina</taxon>
        <taxon>Pucciniomycetes</taxon>
        <taxon>Pucciniales</taxon>
        <taxon>Pucciniaceae</taxon>
        <taxon>Puccinia</taxon>
    </lineage>
</organism>
<name>A0A0L6VDE3_9BASI</name>
<reference evidence="1 2" key="1">
    <citation type="submission" date="2015-08" db="EMBL/GenBank/DDBJ databases">
        <title>Next Generation Sequencing and Analysis of the Genome of Puccinia sorghi L Schw, the Causal Agent of Maize Common Rust.</title>
        <authorList>
            <person name="Rochi L."/>
            <person name="Burguener G."/>
            <person name="Darino M."/>
            <person name="Turjanski A."/>
            <person name="Kreff E."/>
            <person name="Dieguez M.J."/>
            <person name="Sacco F."/>
        </authorList>
    </citation>
    <scope>NUCLEOTIDE SEQUENCE [LARGE SCALE GENOMIC DNA]</scope>
    <source>
        <strain evidence="1 2">RO10H11247</strain>
    </source>
</reference>
<evidence type="ECO:0000313" key="1">
    <source>
        <dbReference type="EMBL" id="KNZ58763.1"/>
    </source>
</evidence>
<keyword evidence="2" id="KW-1185">Reference proteome</keyword>
<proteinExistence type="predicted"/>
<dbReference type="EMBL" id="LAVV01006688">
    <property type="protein sequence ID" value="KNZ58763.1"/>
    <property type="molecule type" value="Genomic_DNA"/>
</dbReference>
<dbReference type="AlphaFoldDB" id="A0A0L6VDE3"/>
<dbReference type="OrthoDB" id="3344688at2759"/>
<dbReference type="CDD" id="cd09272">
    <property type="entry name" value="RNase_HI_RT_Ty1"/>
    <property type="match status" value="1"/>
</dbReference>
<gene>
    <name evidence="1" type="ORF">VP01_1866g2</name>
</gene>
<sequence>MIYGRPTSTPMLPNSRLIKATDQDHQSRFEIYVNNQSAIAIATNPIFQQWSKHIDIIYHWLREIHDTGLIHINYISTNLMLADMCTKSLGKLKHQNIITNLKIGRQ</sequence>
<dbReference type="VEuPathDB" id="FungiDB:VP01_1866g2"/>
<accession>A0A0L6VDE3</accession>
<protein>
    <submittedName>
        <fullName evidence="1">Uncharacterized protein</fullName>
    </submittedName>
</protein>
<comment type="caution">
    <text evidence="1">The sequence shown here is derived from an EMBL/GenBank/DDBJ whole genome shotgun (WGS) entry which is preliminary data.</text>
</comment>
<evidence type="ECO:0000313" key="2">
    <source>
        <dbReference type="Proteomes" id="UP000037035"/>
    </source>
</evidence>